<evidence type="ECO:0000259" key="9">
    <source>
        <dbReference type="Pfam" id="PF00881"/>
    </source>
</evidence>
<comment type="similarity">
    <text evidence="1 7">Belongs to the nitroreductase family.</text>
</comment>
<evidence type="ECO:0000313" key="11">
    <source>
        <dbReference type="Proteomes" id="UP000270530"/>
    </source>
</evidence>
<dbReference type="GO" id="GO:0016491">
    <property type="term" value="F:oxidoreductase activity"/>
    <property type="evidence" value="ECO:0007669"/>
    <property type="project" value="UniProtKB-UniRule"/>
</dbReference>
<dbReference type="InterPro" id="IPR026021">
    <property type="entry name" value="YdjA-like"/>
</dbReference>
<reference evidence="11" key="1">
    <citation type="submission" date="2018-04" db="EMBL/GenBank/DDBJ databases">
        <authorList>
            <person name="Watanabe M."/>
            <person name="Kojima H."/>
        </authorList>
    </citation>
    <scope>NUCLEOTIDE SEQUENCE [LARGE SCALE GENOMIC DNA]</scope>
    <source>
        <strain evidence="11">Dysh456</strain>
    </source>
</reference>
<reference evidence="11" key="2">
    <citation type="submission" date="2018-06" db="EMBL/GenBank/DDBJ databases">
        <title>Genome sequence of Rhodanobacteraceae bacterium strain Dysh456.</title>
        <authorList>
            <person name="Fukui M."/>
        </authorList>
    </citation>
    <scope>NUCLEOTIDE SEQUENCE [LARGE SCALE GENOMIC DNA]</scope>
    <source>
        <strain evidence="11">Dysh456</strain>
    </source>
</reference>
<evidence type="ECO:0000256" key="6">
    <source>
        <dbReference type="ARBA" id="ARBA00023027"/>
    </source>
</evidence>
<dbReference type="PANTHER" id="PTHR43821:SF1">
    <property type="entry name" value="NAD(P)H NITROREDUCTASE YDJA-RELATED"/>
    <property type="match status" value="1"/>
</dbReference>
<keyword evidence="4 7" id="KW-0521">NADP</keyword>
<dbReference type="AlphaFoldDB" id="A0A2Z6E3E4"/>
<dbReference type="PIRSF" id="PIRSF000232">
    <property type="entry name" value="YdjA"/>
    <property type="match status" value="1"/>
</dbReference>
<dbReference type="Gene3D" id="3.40.109.10">
    <property type="entry name" value="NADH Oxidase"/>
    <property type="match status" value="1"/>
</dbReference>
<dbReference type="InterPro" id="IPR029479">
    <property type="entry name" value="Nitroreductase"/>
</dbReference>
<dbReference type="InterPro" id="IPR000415">
    <property type="entry name" value="Nitroreductase-like"/>
</dbReference>
<gene>
    <name evidence="10" type="ORF">ALSL_0911</name>
</gene>
<keyword evidence="2 7" id="KW-0285">Flavoprotein</keyword>
<feature type="binding site" evidence="8">
    <location>
        <position position="40"/>
    </location>
    <ligand>
        <name>FMN</name>
        <dbReference type="ChEBI" id="CHEBI:58210"/>
        <note>ligand shared between dimeric partners</note>
    </ligand>
</feature>
<dbReference type="OrthoDB" id="9804207at2"/>
<name>A0A2Z6E3E4_9GAMM</name>
<keyword evidence="3 7" id="KW-0288">FMN</keyword>
<dbReference type="InterPro" id="IPR052530">
    <property type="entry name" value="NAD(P)H_nitroreductase"/>
</dbReference>
<dbReference type="PANTHER" id="PTHR43821">
    <property type="entry name" value="NAD(P)H NITROREDUCTASE YDJA-RELATED"/>
    <property type="match status" value="1"/>
</dbReference>
<dbReference type="Proteomes" id="UP000270530">
    <property type="component" value="Chromosome"/>
</dbReference>
<evidence type="ECO:0000256" key="4">
    <source>
        <dbReference type="ARBA" id="ARBA00022857"/>
    </source>
</evidence>
<keyword evidence="11" id="KW-1185">Reference proteome</keyword>
<dbReference type="CDD" id="cd02135">
    <property type="entry name" value="YdjA-like"/>
    <property type="match status" value="1"/>
</dbReference>
<evidence type="ECO:0000256" key="2">
    <source>
        <dbReference type="ARBA" id="ARBA00022630"/>
    </source>
</evidence>
<feature type="domain" description="Nitroreductase" evidence="9">
    <location>
        <begin position="10"/>
        <end position="168"/>
    </location>
</feature>
<dbReference type="SUPFAM" id="SSF55469">
    <property type="entry name" value="FMN-dependent nitroreductase-like"/>
    <property type="match status" value="1"/>
</dbReference>
<evidence type="ECO:0000256" key="5">
    <source>
        <dbReference type="ARBA" id="ARBA00023002"/>
    </source>
</evidence>
<evidence type="ECO:0000313" key="10">
    <source>
        <dbReference type="EMBL" id="BBD79576.1"/>
    </source>
</evidence>
<dbReference type="EC" id="1.-.-.-" evidence="7"/>
<accession>A0A2Z6E3E4</accession>
<comment type="cofactor">
    <cofactor evidence="8">
        <name>FMN</name>
        <dbReference type="ChEBI" id="CHEBI:58210"/>
    </cofactor>
    <text evidence="8">Binds 1 FMN per subunit.</text>
</comment>
<dbReference type="RefSeq" id="WP_126536844.1">
    <property type="nucleotide sequence ID" value="NZ_AP018560.1"/>
</dbReference>
<evidence type="ECO:0000256" key="3">
    <source>
        <dbReference type="ARBA" id="ARBA00022643"/>
    </source>
</evidence>
<dbReference type="Pfam" id="PF00881">
    <property type="entry name" value="Nitroreductase"/>
    <property type="match status" value="1"/>
</dbReference>
<feature type="binding site" description="in other chain" evidence="8">
    <location>
        <begin position="138"/>
        <end position="140"/>
    </location>
    <ligand>
        <name>FMN</name>
        <dbReference type="ChEBI" id="CHEBI:58210"/>
        <note>ligand shared between dimeric partners</note>
    </ligand>
</feature>
<evidence type="ECO:0000256" key="7">
    <source>
        <dbReference type="PIRNR" id="PIRNR000232"/>
    </source>
</evidence>
<keyword evidence="5 7" id="KW-0560">Oxidoreductase</keyword>
<keyword evidence="6 7" id="KW-0520">NAD</keyword>
<feature type="binding site" description="in other chain" evidence="8">
    <location>
        <begin position="13"/>
        <end position="15"/>
    </location>
    <ligand>
        <name>FMN</name>
        <dbReference type="ChEBI" id="CHEBI:58210"/>
        <note>ligand shared between dimeric partners</note>
    </ligand>
</feature>
<dbReference type="EMBL" id="AP018560">
    <property type="protein sequence ID" value="BBD79576.1"/>
    <property type="molecule type" value="Genomic_DNA"/>
</dbReference>
<sequence>MPLPAAFELLRQRRSVPARQLTAPAPEGDERRALLEAAVRVPDHGKRVPFRLIVLEGAAKTEFGERLARIAAARDPDASVARQAKERERYAHAPLVLVVVARIEPDGKIPESEQLLSAGCVAYNLLLGAEALGYGAQWLTGWAAYDAEVAALLGLAANERIIGFVHIGTPRASAPERARPALERVVTGWTPPH</sequence>
<feature type="binding site" evidence="8">
    <location>
        <position position="44"/>
    </location>
    <ligand>
        <name>FMN</name>
        <dbReference type="ChEBI" id="CHEBI:58210"/>
        <note>ligand shared between dimeric partners</note>
    </ligand>
</feature>
<organism evidence="10 11">
    <name type="scientific">Aerosticca soli</name>
    <dbReference type="NCBI Taxonomy" id="2010829"/>
    <lineage>
        <taxon>Bacteria</taxon>
        <taxon>Pseudomonadati</taxon>
        <taxon>Pseudomonadota</taxon>
        <taxon>Gammaproteobacteria</taxon>
        <taxon>Lysobacterales</taxon>
        <taxon>Rhodanobacteraceae</taxon>
        <taxon>Aerosticca</taxon>
    </lineage>
</organism>
<proteinExistence type="inferred from homology"/>
<evidence type="ECO:0000256" key="1">
    <source>
        <dbReference type="ARBA" id="ARBA00007118"/>
    </source>
</evidence>
<protein>
    <recommendedName>
        <fullName evidence="7">Putative NAD(P)H nitroreductase</fullName>
        <ecNumber evidence="7">1.-.-.-</ecNumber>
    </recommendedName>
</protein>
<dbReference type="KEGG" id="rbd:ALSL_0911"/>
<evidence type="ECO:0000256" key="8">
    <source>
        <dbReference type="PIRSR" id="PIRSR000232-1"/>
    </source>
</evidence>